<reference evidence="2 3" key="1">
    <citation type="submission" date="2019-08" db="EMBL/GenBank/DDBJ databases">
        <title>Whole genome of Aphis craccivora.</title>
        <authorList>
            <person name="Voronova N.V."/>
            <person name="Shulinski R.S."/>
            <person name="Bandarenka Y.V."/>
            <person name="Zhorov D.G."/>
            <person name="Warner D."/>
        </authorList>
    </citation>
    <scope>NUCLEOTIDE SEQUENCE [LARGE SCALE GENOMIC DNA]</scope>
    <source>
        <strain evidence="2">180601</strain>
        <tissue evidence="2">Whole Body</tissue>
    </source>
</reference>
<proteinExistence type="predicted"/>
<dbReference type="InterPro" id="IPR036179">
    <property type="entry name" value="Ig-like_dom_sf"/>
</dbReference>
<dbReference type="EMBL" id="VUJU01000192">
    <property type="protein sequence ID" value="KAF0772322.1"/>
    <property type="molecule type" value="Genomic_DNA"/>
</dbReference>
<evidence type="ECO:0000313" key="3">
    <source>
        <dbReference type="Proteomes" id="UP000478052"/>
    </source>
</evidence>
<dbReference type="InterPro" id="IPR013151">
    <property type="entry name" value="Immunoglobulin_dom"/>
</dbReference>
<accession>A0A6G0ZMF0</accession>
<dbReference type="Gene3D" id="2.60.40.10">
    <property type="entry name" value="Immunoglobulins"/>
    <property type="match status" value="1"/>
</dbReference>
<dbReference type="PANTHER" id="PTHR23278">
    <property type="entry name" value="SIDESTEP PROTEIN"/>
    <property type="match status" value="1"/>
</dbReference>
<dbReference type="InterPro" id="IPR007110">
    <property type="entry name" value="Ig-like_dom"/>
</dbReference>
<dbReference type="OrthoDB" id="10055806at2759"/>
<dbReference type="PROSITE" id="PS50835">
    <property type="entry name" value="IG_LIKE"/>
    <property type="match status" value="1"/>
</dbReference>
<sequence length="90" mass="10576">MGDENNIVDIRDKYTDPNKSHWKDESLEGRSHFRMLSEPAMLTIDNVSEMDAGIYRCRVDFRKSPTRNSRLNLTVIARDFLLRFVTIRVT</sequence>
<dbReference type="Proteomes" id="UP000478052">
    <property type="component" value="Unassembled WGS sequence"/>
</dbReference>
<dbReference type="PANTHER" id="PTHR23278:SF19">
    <property type="entry name" value="OBSCURIN"/>
    <property type="match status" value="1"/>
</dbReference>
<keyword evidence="3" id="KW-1185">Reference proteome</keyword>
<gene>
    <name evidence="2" type="ORF">FWK35_00024809</name>
</gene>
<name>A0A6G0ZMF0_APHCR</name>
<evidence type="ECO:0000313" key="2">
    <source>
        <dbReference type="EMBL" id="KAF0772322.1"/>
    </source>
</evidence>
<dbReference type="AlphaFoldDB" id="A0A6G0ZMF0"/>
<evidence type="ECO:0000259" key="1">
    <source>
        <dbReference type="PROSITE" id="PS50835"/>
    </source>
</evidence>
<organism evidence="2 3">
    <name type="scientific">Aphis craccivora</name>
    <name type="common">Cowpea aphid</name>
    <dbReference type="NCBI Taxonomy" id="307492"/>
    <lineage>
        <taxon>Eukaryota</taxon>
        <taxon>Metazoa</taxon>
        <taxon>Ecdysozoa</taxon>
        <taxon>Arthropoda</taxon>
        <taxon>Hexapoda</taxon>
        <taxon>Insecta</taxon>
        <taxon>Pterygota</taxon>
        <taxon>Neoptera</taxon>
        <taxon>Paraneoptera</taxon>
        <taxon>Hemiptera</taxon>
        <taxon>Sternorrhyncha</taxon>
        <taxon>Aphidomorpha</taxon>
        <taxon>Aphidoidea</taxon>
        <taxon>Aphididae</taxon>
        <taxon>Aphidini</taxon>
        <taxon>Aphis</taxon>
        <taxon>Aphis</taxon>
    </lineage>
</organism>
<dbReference type="SUPFAM" id="SSF48726">
    <property type="entry name" value="Immunoglobulin"/>
    <property type="match status" value="1"/>
</dbReference>
<feature type="domain" description="Ig-like" evidence="1">
    <location>
        <begin position="22"/>
        <end position="74"/>
    </location>
</feature>
<dbReference type="InterPro" id="IPR013783">
    <property type="entry name" value="Ig-like_fold"/>
</dbReference>
<dbReference type="Pfam" id="PF00047">
    <property type="entry name" value="ig"/>
    <property type="match status" value="1"/>
</dbReference>
<comment type="caution">
    <text evidence="2">The sequence shown here is derived from an EMBL/GenBank/DDBJ whole genome shotgun (WGS) entry which is preliminary data.</text>
</comment>
<protein>
    <recommendedName>
        <fullName evidence="1">Ig-like domain-containing protein</fullName>
    </recommendedName>
</protein>